<evidence type="ECO:0000256" key="2">
    <source>
        <dbReference type="ARBA" id="ARBA00022741"/>
    </source>
</evidence>
<sequence length="416" mass="44827">MTHPRTPRRLLMVMPYHQLVRKAVAAGFEVWSIWDPSLQTDAYLDEVERHSEELLLVDFSNTYALRALIAATARTHAIDTVLHLGSEDSMGPAVEEAEALGLAPNPAETVRRINDKAALRELLNAGGLSVVRSQEVASVDAVVRAAPDFPVPFVVKPARSSGSRGIALVLDAEDLDEWVVRVRRAGLRGPFVLEEYLRGPEFSVETLTVDGVHHVVGITAKQHTGAPGFVETGHVFPARISPDAETAVRATVIGLLDLAGYRFGPAHTEVILTSRGPRIVESQTRLGGDRIPALVELASGFDLEAAVFRALAGEAIEVPKAHRAASIGFFQLPPGHVESISGLDELRAQPHVHALHFPYRPGSVLPPVTDSASRHGFVVVDAESPGQAVRRIAAAREAVRVVVREQLATTQEGSVC</sequence>
<name>A0A964XJE6_9ACTN</name>
<dbReference type="Gene3D" id="3.30.470.20">
    <property type="entry name" value="ATP-grasp fold, B domain"/>
    <property type="match status" value="1"/>
</dbReference>
<evidence type="ECO:0000256" key="1">
    <source>
        <dbReference type="ARBA" id="ARBA00022598"/>
    </source>
</evidence>
<dbReference type="SMART" id="SM01209">
    <property type="entry name" value="GARS_A"/>
    <property type="match status" value="1"/>
</dbReference>
<dbReference type="InterPro" id="IPR052032">
    <property type="entry name" value="ATP-dep_AA_Ligase"/>
</dbReference>
<dbReference type="InterPro" id="IPR040570">
    <property type="entry name" value="LAL_C2"/>
</dbReference>
<accession>A0A964XJE6</accession>
<keyword evidence="2 4" id="KW-0547">Nucleotide-binding</keyword>
<evidence type="ECO:0000313" key="7">
    <source>
        <dbReference type="Proteomes" id="UP000598297"/>
    </source>
</evidence>
<evidence type="ECO:0000259" key="5">
    <source>
        <dbReference type="PROSITE" id="PS50975"/>
    </source>
</evidence>
<dbReference type="PROSITE" id="PS50975">
    <property type="entry name" value="ATP_GRASP"/>
    <property type="match status" value="1"/>
</dbReference>
<dbReference type="Pfam" id="PF18603">
    <property type="entry name" value="LAL_C2"/>
    <property type="match status" value="1"/>
</dbReference>
<keyword evidence="3 4" id="KW-0067">ATP-binding</keyword>
<evidence type="ECO:0000313" key="6">
    <source>
        <dbReference type="EMBL" id="NBE49971.1"/>
    </source>
</evidence>
<gene>
    <name evidence="6" type="ORF">GUY60_00710</name>
</gene>
<dbReference type="OrthoDB" id="6964321at2"/>
<dbReference type="PANTHER" id="PTHR43585">
    <property type="entry name" value="FUMIPYRROLE BIOSYNTHESIS PROTEIN C"/>
    <property type="match status" value="1"/>
</dbReference>
<dbReference type="GO" id="GO:0005524">
    <property type="term" value="F:ATP binding"/>
    <property type="evidence" value="ECO:0007669"/>
    <property type="project" value="UniProtKB-UniRule"/>
</dbReference>
<dbReference type="Proteomes" id="UP000598297">
    <property type="component" value="Unassembled WGS sequence"/>
</dbReference>
<keyword evidence="1" id="KW-0436">Ligase</keyword>
<comment type="caution">
    <text evidence="6">The sequence shown here is derived from an EMBL/GenBank/DDBJ whole genome shotgun (WGS) entry which is preliminary data.</text>
</comment>
<organism evidence="6 7">
    <name type="scientific">Streptomyces boluensis</name>
    <dbReference type="NCBI Taxonomy" id="1775135"/>
    <lineage>
        <taxon>Bacteria</taxon>
        <taxon>Bacillati</taxon>
        <taxon>Actinomycetota</taxon>
        <taxon>Actinomycetes</taxon>
        <taxon>Kitasatosporales</taxon>
        <taxon>Streptomycetaceae</taxon>
        <taxon>Streptomyces</taxon>
    </lineage>
</organism>
<protein>
    <submittedName>
        <fullName evidence="6">ATP-grasp domain-containing protein</fullName>
    </submittedName>
</protein>
<reference evidence="6" key="1">
    <citation type="submission" date="2020-01" db="EMBL/GenBank/DDBJ databases">
        <title>Whole-genome analyses of novel actinobacteria.</title>
        <authorList>
            <person name="Sahin N."/>
        </authorList>
    </citation>
    <scope>NUCLEOTIDE SEQUENCE</scope>
    <source>
        <strain evidence="6">YC537</strain>
    </source>
</reference>
<proteinExistence type="predicted"/>
<dbReference type="EMBL" id="JAAAHS010000002">
    <property type="protein sequence ID" value="NBE49971.1"/>
    <property type="molecule type" value="Genomic_DNA"/>
</dbReference>
<evidence type="ECO:0000256" key="4">
    <source>
        <dbReference type="PROSITE-ProRule" id="PRU00409"/>
    </source>
</evidence>
<keyword evidence="7" id="KW-1185">Reference proteome</keyword>
<dbReference type="PANTHER" id="PTHR43585:SF2">
    <property type="entry name" value="ATP-GRASP ENZYME FSQD"/>
    <property type="match status" value="1"/>
</dbReference>
<dbReference type="SUPFAM" id="SSF56059">
    <property type="entry name" value="Glutathione synthetase ATP-binding domain-like"/>
    <property type="match status" value="1"/>
</dbReference>
<dbReference type="AlphaFoldDB" id="A0A964XJE6"/>
<dbReference type="InterPro" id="IPR011761">
    <property type="entry name" value="ATP-grasp"/>
</dbReference>
<feature type="domain" description="ATP-grasp" evidence="5">
    <location>
        <begin position="120"/>
        <end position="312"/>
    </location>
</feature>
<evidence type="ECO:0000256" key="3">
    <source>
        <dbReference type="ARBA" id="ARBA00022840"/>
    </source>
</evidence>
<dbReference type="Pfam" id="PF13535">
    <property type="entry name" value="ATP-grasp_4"/>
    <property type="match status" value="1"/>
</dbReference>
<dbReference type="RefSeq" id="WP_161692852.1">
    <property type="nucleotide sequence ID" value="NZ_JAAAHS010000002.1"/>
</dbReference>
<dbReference type="GO" id="GO:0046872">
    <property type="term" value="F:metal ion binding"/>
    <property type="evidence" value="ECO:0007669"/>
    <property type="project" value="InterPro"/>
</dbReference>
<dbReference type="GO" id="GO:0016874">
    <property type="term" value="F:ligase activity"/>
    <property type="evidence" value="ECO:0007669"/>
    <property type="project" value="UniProtKB-KW"/>
</dbReference>